<dbReference type="EMBL" id="BAAANY010000005">
    <property type="protein sequence ID" value="GAA1666193.1"/>
    <property type="molecule type" value="Genomic_DNA"/>
</dbReference>
<evidence type="ECO:0000256" key="4">
    <source>
        <dbReference type="ARBA" id="ARBA00012583"/>
    </source>
</evidence>
<evidence type="ECO:0000256" key="2">
    <source>
        <dbReference type="ARBA" id="ARBA00004922"/>
    </source>
</evidence>
<evidence type="ECO:0000256" key="6">
    <source>
        <dbReference type="ARBA" id="ARBA00022679"/>
    </source>
</evidence>
<gene>
    <name evidence="14" type="ORF">GCM10009765_14620</name>
</gene>
<evidence type="ECO:0000313" key="14">
    <source>
        <dbReference type="EMBL" id="GAA1666193.1"/>
    </source>
</evidence>
<dbReference type="PANTHER" id="PTHR10859">
    <property type="entry name" value="GLYCOSYL TRANSFERASE"/>
    <property type="match status" value="1"/>
</dbReference>
<proteinExistence type="inferred from homology"/>
<dbReference type="InterPro" id="IPR029044">
    <property type="entry name" value="Nucleotide-diphossugar_trans"/>
</dbReference>
<evidence type="ECO:0000256" key="11">
    <source>
        <dbReference type="ARBA" id="ARBA00023136"/>
    </source>
</evidence>
<keyword evidence="9" id="KW-0735">Signal-anchor</keyword>
<comment type="caution">
    <text evidence="14">The sequence shown here is derived from an EMBL/GenBank/DDBJ whole genome shotgun (WGS) entry which is preliminary data.</text>
</comment>
<evidence type="ECO:0000256" key="10">
    <source>
        <dbReference type="ARBA" id="ARBA00022989"/>
    </source>
</evidence>
<evidence type="ECO:0000256" key="8">
    <source>
        <dbReference type="ARBA" id="ARBA00022824"/>
    </source>
</evidence>
<comment type="pathway">
    <text evidence="2">Protein modification; protein glycosylation.</text>
</comment>
<evidence type="ECO:0000256" key="12">
    <source>
        <dbReference type="ARBA" id="ARBA00045097"/>
    </source>
</evidence>
<keyword evidence="15" id="KW-1185">Reference proteome</keyword>
<organism evidence="14 15">
    <name type="scientific">Fodinicola feengrottensis</name>
    <dbReference type="NCBI Taxonomy" id="435914"/>
    <lineage>
        <taxon>Bacteria</taxon>
        <taxon>Bacillati</taxon>
        <taxon>Actinomycetota</taxon>
        <taxon>Actinomycetes</taxon>
        <taxon>Mycobacteriales</taxon>
        <taxon>Fodinicola</taxon>
    </lineage>
</organism>
<dbReference type="Gene3D" id="3.90.550.10">
    <property type="entry name" value="Spore Coat Polysaccharide Biosynthesis Protein SpsA, Chain A"/>
    <property type="match status" value="1"/>
</dbReference>
<comment type="subcellular location">
    <subcellularLocation>
        <location evidence="1">Endoplasmic reticulum membrane</location>
        <topology evidence="1">Single-pass membrane protein</topology>
    </subcellularLocation>
</comment>
<protein>
    <recommendedName>
        <fullName evidence="4">dolichyl-phosphate beta-glucosyltransferase</fullName>
        <ecNumber evidence="4">2.4.1.117</ecNumber>
    </recommendedName>
</protein>
<comment type="catalytic activity">
    <reaction evidence="12">
        <text>a di-trans,poly-cis-dolichyl phosphate + UDP-alpha-D-glucose = a di-trans,poly-cis-dolichyl beta-D-glucosyl phosphate + UDP</text>
        <dbReference type="Rhea" id="RHEA:15401"/>
        <dbReference type="Rhea" id="RHEA-COMP:19498"/>
        <dbReference type="Rhea" id="RHEA-COMP:19502"/>
        <dbReference type="ChEBI" id="CHEBI:57525"/>
        <dbReference type="ChEBI" id="CHEBI:57683"/>
        <dbReference type="ChEBI" id="CHEBI:58223"/>
        <dbReference type="ChEBI" id="CHEBI:58885"/>
        <dbReference type="EC" id="2.4.1.117"/>
    </reaction>
    <physiologicalReaction direction="left-to-right" evidence="12">
        <dbReference type="Rhea" id="RHEA:15402"/>
    </physiologicalReaction>
</comment>
<reference evidence="14 15" key="1">
    <citation type="journal article" date="2019" name="Int. J. Syst. Evol. Microbiol.">
        <title>The Global Catalogue of Microorganisms (GCM) 10K type strain sequencing project: providing services to taxonomists for standard genome sequencing and annotation.</title>
        <authorList>
            <consortium name="The Broad Institute Genomics Platform"/>
            <consortium name="The Broad Institute Genome Sequencing Center for Infectious Disease"/>
            <person name="Wu L."/>
            <person name="Ma J."/>
        </authorList>
    </citation>
    <scope>NUCLEOTIDE SEQUENCE [LARGE SCALE GENOMIC DNA]</scope>
    <source>
        <strain evidence="14 15">JCM 14718</strain>
    </source>
</reference>
<evidence type="ECO:0000256" key="1">
    <source>
        <dbReference type="ARBA" id="ARBA00004389"/>
    </source>
</evidence>
<keyword evidence="10" id="KW-1133">Transmembrane helix</keyword>
<evidence type="ECO:0000313" key="15">
    <source>
        <dbReference type="Proteomes" id="UP001500618"/>
    </source>
</evidence>
<sequence>MHSPTPANQPVSAQPPVQAQVIDLSVIIPAYNEQDRLGTSLAAVHRHLNASGVAWEVIVADDGSTDGTAALVERLTSTDPRVKVLRADQNKGKGDAVRRGILASHGKRVLYCDADLATPIEEIAVLRAELDSGFDAAIGSRAGQQALIEVSQRRVRVWLGRLGNRLIQLLAVPGIADTQCGFKMFDGDKARQVFALSVIDGWGFDVEILRLFRQFGWTISEVPVRWAHQPGSKVRPLDYLRVLMDVVRVRLAHRGKKL</sequence>
<evidence type="ECO:0000259" key="13">
    <source>
        <dbReference type="Pfam" id="PF00535"/>
    </source>
</evidence>
<evidence type="ECO:0000256" key="5">
    <source>
        <dbReference type="ARBA" id="ARBA00022676"/>
    </source>
</evidence>
<evidence type="ECO:0000256" key="3">
    <source>
        <dbReference type="ARBA" id="ARBA00006739"/>
    </source>
</evidence>
<dbReference type="CDD" id="cd04188">
    <property type="entry name" value="DPG_synthase"/>
    <property type="match status" value="1"/>
</dbReference>
<keyword evidence="8" id="KW-0256">Endoplasmic reticulum</keyword>
<comment type="similarity">
    <text evidence="3">Belongs to the glycosyltransferase 2 family.</text>
</comment>
<dbReference type="Proteomes" id="UP001500618">
    <property type="component" value="Unassembled WGS sequence"/>
</dbReference>
<accession>A0ABN2G6I9</accession>
<dbReference type="InterPro" id="IPR035518">
    <property type="entry name" value="DPG_synthase"/>
</dbReference>
<dbReference type="RefSeq" id="WP_279578992.1">
    <property type="nucleotide sequence ID" value="NZ_BAAANY010000005.1"/>
</dbReference>
<dbReference type="EC" id="2.4.1.117" evidence="4"/>
<keyword evidence="11" id="KW-0472">Membrane</keyword>
<keyword evidence="6" id="KW-0808">Transferase</keyword>
<dbReference type="Pfam" id="PF00535">
    <property type="entry name" value="Glycos_transf_2"/>
    <property type="match status" value="1"/>
</dbReference>
<name>A0ABN2G6I9_9ACTN</name>
<keyword evidence="7" id="KW-0812">Transmembrane</keyword>
<keyword evidence="5" id="KW-0328">Glycosyltransferase</keyword>
<evidence type="ECO:0000256" key="9">
    <source>
        <dbReference type="ARBA" id="ARBA00022968"/>
    </source>
</evidence>
<dbReference type="InterPro" id="IPR001173">
    <property type="entry name" value="Glyco_trans_2-like"/>
</dbReference>
<evidence type="ECO:0000256" key="7">
    <source>
        <dbReference type="ARBA" id="ARBA00022692"/>
    </source>
</evidence>
<feature type="domain" description="Glycosyltransferase 2-like" evidence="13">
    <location>
        <begin position="25"/>
        <end position="190"/>
    </location>
</feature>
<dbReference type="SUPFAM" id="SSF53448">
    <property type="entry name" value="Nucleotide-diphospho-sugar transferases"/>
    <property type="match status" value="1"/>
</dbReference>
<dbReference type="PANTHER" id="PTHR10859:SF91">
    <property type="entry name" value="DOLICHYL-PHOSPHATE BETA-GLUCOSYLTRANSFERASE"/>
    <property type="match status" value="1"/>
</dbReference>